<evidence type="ECO:0000313" key="1">
    <source>
        <dbReference type="EMBL" id="KZV57448.1"/>
    </source>
</evidence>
<keyword evidence="2" id="KW-1185">Reference proteome</keyword>
<evidence type="ECO:0000313" key="2">
    <source>
        <dbReference type="Proteomes" id="UP000250235"/>
    </source>
</evidence>
<dbReference type="AlphaFoldDB" id="A0A2Z7DIT0"/>
<proteinExistence type="predicted"/>
<name>A0A2Z7DIT0_9LAMI</name>
<dbReference type="Proteomes" id="UP000250235">
    <property type="component" value="Unassembled WGS sequence"/>
</dbReference>
<reference evidence="1 2" key="1">
    <citation type="journal article" date="2015" name="Proc. Natl. Acad. Sci. U.S.A.">
        <title>The resurrection genome of Boea hygrometrica: A blueprint for survival of dehydration.</title>
        <authorList>
            <person name="Xiao L."/>
            <person name="Yang G."/>
            <person name="Zhang L."/>
            <person name="Yang X."/>
            <person name="Zhao S."/>
            <person name="Ji Z."/>
            <person name="Zhou Q."/>
            <person name="Hu M."/>
            <person name="Wang Y."/>
            <person name="Chen M."/>
            <person name="Xu Y."/>
            <person name="Jin H."/>
            <person name="Xiao X."/>
            <person name="Hu G."/>
            <person name="Bao F."/>
            <person name="Hu Y."/>
            <person name="Wan P."/>
            <person name="Li L."/>
            <person name="Deng X."/>
            <person name="Kuang T."/>
            <person name="Xiang C."/>
            <person name="Zhu J.K."/>
            <person name="Oliver M.J."/>
            <person name="He Y."/>
        </authorList>
    </citation>
    <scope>NUCLEOTIDE SEQUENCE [LARGE SCALE GENOMIC DNA]</scope>
    <source>
        <strain evidence="2">cv. XS01</strain>
    </source>
</reference>
<dbReference type="EMBL" id="KQ987289">
    <property type="protein sequence ID" value="KZV57448.1"/>
    <property type="molecule type" value="Genomic_DNA"/>
</dbReference>
<protein>
    <submittedName>
        <fullName evidence="1">Uncharacterized protein</fullName>
    </submittedName>
</protein>
<gene>
    <name evidence="1" type="ORF">F511_29229</name>
</gene>
<accession>A0A2Z7DIT0</accession>
<organism evidence="1 2">
    <name type="scientific">Dorcoceras hygrometricum</name>
    <dbReference type="NCBI Taxonomy" id="472368"/>
    <lineage>
        <taxon>Eukaryota</taxon>
        <taxon>Viridiplantae</taxon>
        <taxon>Streptophyta</taxon>
        <taxon>Embryophyta</taxon>
        <taxon>Tracheophyta</taxon>
        <taxon>Spermatophyta</taxon>
        <taxon>Magnoliopsida</taxon>
        <taxon>eudicotyledons</taxon>
        <taxon>Gunneridae</taxon>
        <taxon>Pentapetalae</taxon>
        <taxon>asterids</taxon>
        <taxon>lamiids</taxon>
        <taxon>Lamiales</taxon>
        <taxon>Gesneriaceae</taxon>
        <taxon>Didymocarpoideae</taxon>
        <taxon>Trichosporeae</taxon>
        <taxon>Loxocarpinae</taxon>
        <taxon>Dorcoceras</taxon>
    </lineage>
</organism>
<sequence length="256" mass="28978">MTHYSFFAFTLLYFQSLKKWYRKIRLGKGNPALPALLQSELSTAGNRKKQATMNSKGFATVVDLVNSSHRQLRASKSGTSSDLSTIPDRYHQMKSHRGPAQNDQYTAFYLPAGIDNPSRKHKPSLKQVGFSEMVSHHNLVLCLTSWCTQLFTPAKQISLPPDFTSRPDHTHCPDYTSPTSLGQIVGFQVLPQPVPMNRTGFTKTMNRPVYTVLPYFAPLKLVSPKTTSLRYQLRISSFEYPEWITTTIPTHPTNQI</sequence>